<organism evidence="1">
    <name type="scientific">marine metagenome</name>
    <dbReference type="NCBI Taxonomy" id="408172"/>
    <lineage>
        <taxon>unclassified sequences</taxon>
        <taxon>metagenomes</taxon>
        <taxon>ecological metagenomes</taxon>
    </lineage>
</organism>
<feature type="non-terminal residue" evidence="1">
    <location>
        <position position="1"/>
    </location>
</feature>
<reference evidence="1" key="1">
    <citation type="submission" date="2018-05" db="EMBL/GenBank/DDBJ databases">
        <authorList>
            <person name="Lanie J.A."/>
            <person name="Ng W.-L."/>
            <person name="Kazmierczak K.M."/>
            <person name="Andrzejewski T.M."/>
            <person name="Davidsen T.M."/>
            <person name="Wayne K.J."/>
            <person name="Tettelin H."/>
            <person name="Glass J.I."/>
            <person name="Rusch D."/>
            <person name="Podicherti R."/>
            <person name="Tsui H.-C.T."/>
            <person name="Winkler M.E."/>
        </authorList>
    </citation>
    <scope>NUCLEOTIDE SEQUENCE</scope>
</reference>
<dbReference type="EMBL" id="UINC01057000">
    <property type="protein sequence ID" value="SVB77700.1"/>
    <property type="molecule type" value="Genomic_DNA"/>
</dbReference>
<gene>
    <name evidence="1" type="ORF">METZ01_LOCUS230554</name>
</gene>
<proteinExistence type="predicted"/>
<accession>A0A382GRE3</accession>
<evidence type="ECO:0000313" key="1">
    <source>
        <dbReference type="EMBL" id="SVB77700.1"/>
    </source>
</evidence>
<sequence>VAGATFAYTWKLMTTTIEDFNKPIKKQNIHPEMSDVQSGEELLVFKGIDNDDDDEEDVIIIRK</sequence>
<dbReference type="AlphaFoldDB" id="A0A382GRE3"/>
<protein>
    <submittedName>
        <fullName evidence="1">Uncharacterized protein</fullName>
    </submittedName>
</protein>
<name>A0A382GRE3_9ZZZZ</name>